<comment type="caution">
    <text evidence="2">The sequence shown here is derived from an EMBL/GenBank/DDBJ whole genome shotgun (WGS) entry which is preliminary data.</text>
</comment>
<feature type="region of interest" description="Disordered" evidence="1">
    <location>
        <begin position="1"/>
        <end position="51"/>
    </location>
</feature>
<proteinExistence type="predicted"/>
<organism evidence="2 4">
    <name type="scientific">Puccinia graminis f. sp. tritici</name>
    <dbReference type="NCBI Taxonomy" id="56615"/>
    <lineage>
        <taxon>Eukaryota</taxon>
        <taxon>Fungi</taxon>
        <taxon>Dikarya</taxon>
        <taxon>Basidiomycota</taxon>
        <taxon>Pucciniomycotina</taxon>
        <taxon>Pucciniomycetes</taxon>
        <taxon>Pucciniales</taxon>
        <taxon>Pucciniaceae</taxon>
        <taxon>Puccinia</taxon>
    </lineage>
</organism>
<keyword evidence="4" id="KW-1185">Reference proteome</keyword>
<evidence type="ECO:0000313" key="4">
    <source>
        <dbReference type="Proteomes" id="UP000324748"/>
    </source>
</evidence>
<sequence>MAETALPSRPDPEARPSHPMPAVHQHLPTLAESAPAIRPDPEAQRSSPTPAVQQRQRFPLVYVLYHIWVPSYLMLPNGAAAMPPNVRHVEVASDDAVAASLPPFEVPFLAMSVEEFKRAVMAALGPSRSDFSLTQVLTAADAARKLQWRGNISWPGGPPTSNFDVSRMYKLFGEHAAQAELPKRCRLQLIMENPLRRIGDPEYWMTWMTTKPQPMPSEVYVSFRPSGEPLPPPEHCFVLEPEAANTLVPDGSMETAASGAVAAPPGSLGTEAHSPPSSPGCLLRGYSSSTGDEVCEPEFARASTHASSRRSSHPDVLATSDGSQPPADDDPDAPNQPANGARPRAPDSSPDVIMLDGPPASWVSNTNVRPHMRRRCSSSPEVEVVKRSKFVQGKTANSKATIAGAATSGCSAVSDKK</sequence>
<evidence type="ECO:0000313" key="5">
    <source>
        <dbReference type="Proteomes" id="UP000325313"/>
    </source>
</evidence>
<protein>
    <submittedName>
        <fullName evidence="2">Uncharacterized protein</fullName>
    </submittedName>
</protein>
<reference evidence="4 5" key="1">
    <citation type="submission" date="2019-05" db="EMBL/GenBank/DDBJ databases">
        <title>Emergence of the Ug99 lineage of the wheat stem rust pathogen through somatic hybridization.</title>
        <authorList>
            <person name="Li F."/>
            <person name="Upadhyaya N.M."/>
            <person name="Sperschneider J."/>
            <person name="Matny O."/>
            <person name="Nguyen-Phuc H."/>
            <person name="Mago R."/>
            <person name="Raley C."/>
            <person name="Miller M.E."/>
            <person name="Silverstein K.A.T."/>
            <person name="Henningsen E."/>
            <person name="Hirsch C.D."/>
            <person name="Visser B."/>
            <person name="Pretorius Z.A."/>
            <person name="Steffenson B.J."/>
            <person name="Schwessinger B."/>
            <person name="Dodds P.N."/>
            <person name="Figueroa M."/>
        </authorList>
    </citation>
    <scope>NUCLEOTIDE SEQUENCE [LARGE SCALE GENOMIC DNA]</scope>
    <source>
        <strain evidence="2">21-0</strain>
        <strain evidence="3 5">Ug99</strain>
    </source>
</reference>
<accession>A0A5B0N158</accession>
<evidence type="ECO:0000313" key="2">
    <source>
        <dbReference type="EMBL" id="KAA1082971.1"/>
    </source>
</evidence>
<feature type="region of interest" description="Disordered" evidence="1">
    <location>
        <begin position="255"/>
        <end position="285"/>
    </location>
</feature>
<feature type="compositionally biased region" description="Low complexity" evidence="1">
    <location>
        <begin position="256"/>
        <end position="267"/>
    </location>
</feature>
<dbReference type="OrthoDB" id="10499879at2759"/>
<feature type="region of interest" description="Disordered" evidence="1">
    <location>
        <begin position="299"/>
        <end position="380"/>
    </location>
</feature>
<dbReference type="EMBL" id="VDEP01000205">
    <property type="protein sequence ID" value="KAA1124096.1"/>
    <property type="molecule type" value="Genomic_DNA"/>
</dbReference>
<dbReference type="Proteomes" id="UP000325313">
    <property type="component" value="Unassembled WGS sequence"/>
</dbReference>
<evidence type="ECO:0000256" key="1">
    <source>
        <dbReference type="SAM" id="MobiDB-lite"/>
    </source>
</evidence>
<dbReference type="AlphaFoldDB" id="A0A5B0N158"/>
<name>A0A5B0N158_PUCGR</name>
<gene>
    <name evidence="2" type="ORF">PGT21_021772</name>
    <name evidence="3" type="ORF">PGTUg99_027095</name>
</gene>
<evidence type="ECO:0000313" key="3">
    <source>
        <dbReference type="EMBL" id="KAA1124096.1"/>
    </source>
</evidence>
<dbReference type="EMBL" id="VSWC01000119">
    <property type="protein sequence ID" value="KAA1082971.1"/>
    <property type="molecule type" value="Genomic_DNA"/>
</dbReference>
<dbReference type="Proteomes" id="UP000324748">
    <property type="component" value="Unassembled WGS sequence"/>
</dbReference>